<dbReference type="RefSeq" id="WP_147031021.1">
    <property type="nucleotide sequence ID" value="NZ_CP042436.1"/>
</dbReference>
<evidence type="ECO:0000313" key="2">
    <source>
        <dbReference type="EMBL" id="QEC62444.1"/>
    </source>
</evidence>
<proteinExistence type="predicted"/>
<feature type="transmembrane region" description="Helical" evidence="1">
    <location>
        <begin position="6"/>
        <end position="30"/>
    </location>
</feature>
<evidence type="ECO:0000256" key="1">
    <source>
        <dbReference type="SAM" id="Phobius"/>
    </source>
</evidence>
<name>A0A5B8UTU3_9SPHI</name>
<organism evidence="2 3">
    <name type="scientific">Mucilaginibacter ginsenosidivorans</name>
    <dbReference type="NCBI Taxonomy" id="398053"/>
    <lineage>
        <taxon>Bacteria</taxon>
        <taxon>Pseudomonadati</taxon>
        <taxon>Bacteroidota</taxon>
        <taxon>Sphingobacteriia</taxon>
        <taxon>Sphingobacteriales</taxon>
        <taxon>Sphingobacteriaceae</taxon>
        <taxon>Mucilaginibacter</taxon>
    </lineage>
</organism>
<reference evidence="2 3" key="1">
    <citation type="journal article" date="2017" name="Curr. Microbiol.">
        <title>Mucilaginibacter ginsenosidivorans sp. nov., Isolated from Soil of Ginseng Field.</title>
        <authorList>
            <person name="Kim M.M."/>
            <person name="Siddiqi M.Z."/>
            <person name="Im W.T."/>
        </authorList>
    </citation>
    <scope>NUCLEOTIDE SEQUENCE [LARGE SCALE GENOMIC DNA]</scope>
    <source>
        <strain evidence="2 3">Gsoil 3017</strain>
    </source>
</reference>
<sequence length="173" mass="19599">MHYYFTWGQFGLTLAAALLIYYLIVAVCCYRRELRDFFTGRLRQPAPQSETRNSYSVMGEVKEDDAEMSLVSSRDLDFAGPEQAAIRDRNKVLLLGSLADFMHELKTLVRITIESEDTKEGFLSLFGLVAGKYGQLMDGSFNESIISYVRDSGLPFQVSANELEQILNDLNDE</sequence>
<accession>A0A5B8UTU3</accession>
<dbReference type="KEGG" id="mgin:FRZ54_07535"/>
<keyword evidence="1" id="KW-1133">Transmembrane helix</keyword>
<dbReference type="OrthoDB" id="792964at2"/>
<dbReference type="EMBL" id="CP042436">
    <property type="protein sequence ID" value="QEC62444.1"/>
    <property type="molecule type" value="Genomic_DNA"/>
</dbReference>
<dbReference type="Proteomes" id="UP000321479">
    <property type="component" value="Chromosome"/>
</dbReference>
<protein>
    <submittedName>
        <fullName evidence="2">Uncharacterized protein</fullName>
    </submittedName>
</protein>
<dbReference type="AlphaFoldDB" id="A0A5B8UTU3"/>
<keyword evidence="1" id="KW-0812">Transmembrane</keyword>
<keyword evidence="1" id="KW-0472">Membrane</keyword>
<gene>
    <name evidence="2" type="ORF">FRZ54_07535</name>
</gene>
<keyword evidence="3" id="KW-1185">Reference proteome</keyword>
<evidence type="ECO:0000313" key="3">
    <source>
        <dbReference type="Proteomes" id="UP000321479"/>
    </source>
</evidence>